<keyword evidence="1" id="KW-1133">Transmembrane helix</keyword>
<gene>
    <name evidence="2" type="ORF">BDW42DRAFT_118536</name>
</gene>
<proteinExistence type="predicted"/>
<evidence type="ECO:0000256" key="1">
    <source>
        <dbReference type="SAM" id="Phobius"/>
    </source>
</evidence>
<evidence type="ECO:0000313" key="3">
    <source>
        <dbReference type="Proteomes" id="UP000235023"/>
    </source>
</evidence>
<evidence type="ECO:0000313" key="2">
    <source>
        <dbReference type="EMBL" id="PLN79928.1"/>
    </source>
</evidence>
<dbReference type="AlphaFoldDB" id="A0A2J5HRJ3"/>
<accession>A0A2J5HRJ3</accession>
<feature type="transmembrane region" description="Helical" evidence="1">
    <location>
        <begin position="20"/>
        <end position="38"/>
    </location>
</feature>
<protein>
    <submittedName>
        <fullName evidence="2">Uncharacterized protein</fullName>
    </submittedName>
</protein>
<name>A0A2J5HRJ3_9EURO</name>
<keyword evidence="1" id="KW-0472">Membrane</keyword>
<keyword evidence="3" id="KW-1185">Reference proteome</keyword>
<dbReference type="Proteomes" id="UP000235023">
    <property type="component" value="Unassembled WGS sequence"/>
</dbReference>
<organism evidence="2 3">
    <name type="scientific">Aspergillus taichungensis</name>
    <dbReference type="NCBI Taxonomy" id="482145"/>
    <lineage>
        <taxon>Eukaryota</taxon>
        <taxon>Fungi</taxon>
        <taxon>Dikarya</taxon>
        <taxon>Ascomycota</taxon>
        <taxon>Pezizomycotina</taxon>
        <taxon>Eurotiomycetes</taxon>
        <taxon>Eurotiomycetidae</taxon>
        <taxon>Eurotiales</taxon>
        <taxon>Aspergillaceae</taxon>
        <taxon>Aspergillus</taxon>
        <taxon>Aspergillus subgen. Circumdati</taxon>
    </lineage>
</organism>
<dbReference type="EMBL" id="KZ559553">
    <property type="protein sequence ID" value="PLN79928.1"/>
    <property type="molecule type" value="Genomic_DNA"/>
</dbReference>
<keyword evidence="1" id="KW-0812">Transmembrane</keyword>
<reference evidence="3" key="1">
    <citation type="submission" date="2017-12" db="EMBL/GenBank/DDBJ databases">
        <authorList>
            <consortium name="DOE Joint Genome Institute"/>
            <person name="Mondo S.J."/>
            <person name="Kjaerbolling I."/>
            <person name="Vesth T.C."/>
            <person name="Frisvad J.C."/>
            <person name="Nybo J.L."/>
            <person name="Theobald S."/>
            <person name="Kuo A."/>
            <person name="Bowyer P."/>
            <person name="Matsuda Y."/>
            <person name="Lyhne E.K."/>
            <person name="Kogle M.E."/>
            <person name="Clum A."/>
            <person name="Lipzen A."/>
            <person name="Salamov A."/>
            <person name="Ngan C.Y."/>
            <person name="Daum C."/>
            <person name="Chiniquy J."/>
            <person name="Barry K."/>
            <person name="LaButti K."/>
            <person name="Haridas S."/>
            <person name="Simmons B.A."/>
            <person name="Magnuson J.K."/>
            <person name="Mortensen U.H."/>
            <person name="Larsen T.O."/>
            <person name="Grigoriev I.V."/>
            <person name="Baker S.E."/>
            <person name="Andersen M.R."/>
            <person name="Nordberg H.P."/>
            <person name="Cantor M.N."/>
            <person name="Hua S.X."/>
        </authorList>
    </citation>
    <scope>NUCLEOTIDE SEQUENCE [LARGE SCALE GENOMIC DNA]</scope>
    <source>
        <strain evidence="3">IBT 19404</strain>
    </source>
</reference>
<sequence length="53" mass="6192">MDPRKNIEWILWGKKASSTWVVLLFRIESNWVIIYLYGLGRLTIARSGALRSI</sequence>